<dbReference type="CDD" id="cd00473">
    <property type="entry name" value="bS6"/>
    <property type="match status" value="1"/>
</dbReference>
<evidence type="ECO:0000256" key="4">
    <source>
        <dbReference type="HAMAP-Rule" id="MF_00360"/>
    </source>
</evidence>
<dbReference type="Proteomes" id="UP000006094">
    <property type="component" value="Chromosome"/>
</dbReference>
<dbReference type="STRING" id="1128398.Curi_c28590"/>
<evidence type="ECO:0000256" key="3">
    <source>
        <dbReference type="ARBA" id="ARBA00035294"/>
    </source>
</evidence>
<evidence type="ECO:0000256" key="2">
    <source>
        <dbReference type="ARBA" id="ARBA00035104"/>
    </source>
</evidence>
<accession>K0B5S5</accession>
<proteinExistence type="inferred from homology"/>
<comment type="similarity">
    <text evidence="1 4">Belongs to the bacterial ribosomal protein bS6 family.</text>
</comment>
<name>K0B5S5_GOTA9</name>
<dbReference type="KEGG" id="cad:Curi_c28590"/>
<dbReference type="InterPro" id="IPR000529">
    <property type="entry name" value="Ribosomal_bS6"/>
</dbReference>
<dbReference type="Gene3D" id="3.30.70.60">
    <property type="match status" value="1"/>
</dbReference>
<evidence type="ECO:0000256" key="1">
    <source>
        <dbReference type="ARBA" id="ARBA00009512"/>
    </source>
</evidence>
<keyword evidence="4" id="KW-0687">Ribonucleoprotein</keyword>
<dbReference type="RefSeq" id="WP_014968980.1">
    <property type="nucleotide sequence ID" value="NC_018664.1"/>
</dbReference>
<dbReference type="InterPro" id="IPR014717">
    <property type="entry name" value="Transl_elong_EF1B/ribsomal_bS6"/>
</dbReference>
<dbReference type="AlphaFoldDB" id="K0B5S5"/>
<dbReference type="OrthoDB" id="9812702at2"/>
<dbReference type="eggNOG" id="COG0360">
    <property type="taxonomic scope" value="Bacteria"/>
</dbReference>
<dbReference type="PANTHER" id="PTHR21011">
    <property type="entry name" value="MITOCHONDRIAL 28S RIBOSOMAL PROTEIN S6"/>
    <property type="match status" value="1"/>
</dbReference>
<keyword evidence="4 5" id="KW-0689">Ribosomal protein</keyword>
<dbReference type="GO" id="GO:0003735">
    <property type="term" value="F:structural constituent of ribosome"/>
    <property type="evidence" value="ECO:0007669"/>
    <property type="project" value="InterPro"/>
</dbReference>
<dbReference type="GO" id="GO:1990904">
    <property type="term" value="C:ribonucleoprotein complex"/>
    <property type="evidence" value="ECO:0007669"/>
    <property type="project" value="UniProtKB-KW"/>
</dbReference>
<keyword evidence="4" id="KW-0694">RNA-binding</keyword>
<sequence>MRKYEAVFIFAPSVDEERRNGLIERFKGIIETNGSLLSIDEWGSRKLAYEIDDLTEGYYILLNIEAGSDVIDEIDRVTRITDGIIRHMIVREDEK</sequence>
<evidence type="ECO:0000313" key="6">
    <source>
        <dbReference type="Proteomes" id="UP000006094"/>
    </source>
</evidence>
<keyword evidence="6" id="KW-1185">Reference proteome</keyword>
<dbReference type="PANTHER" id="PTHR21011:SF1">
    <property type="entry name" value="SMALL RIBOSOMAL SUBUNIT PROTEIN BS6M"/>
    <property type="match status" value="1"/>
</dbReference>
<dbReference type="NCBIfam" id="TIGR00166">
    <property type="entry name" value="S6"/>
    <property type="match status" value="1"/>
</dbReference>
<dbReference type="SUPFAM" id="SSF54995">
    <property type="entry name" value="Ribosomal protein S6"/>
    <property type="match status" value="1"/>
</dbReference>
<keyword evidence="4" id="KW-0699">rRNA-binding</keyword>
<comment type="function">
    <text evidence="2 4">Binds together with bS18 to 16S ribosomal RNA.</text>
</comment>
<dbReference type="HOGENOM" id="CLU_113441_5_1_9"/>
<evidence type="ECO:0000313" key="5">
    <source>
        <dbReference type="EMBL" id="AFS79846.1"/>
    </source>
</evidence>
<dbReference type="GO" id="GO:0005737">
    <property type="term" value="C:cytoplasm"/>
    <property type="evidence" value="ECO:0007669"/>
    <property type="project" value="UniProtKB-ARBA"/>
</dbReference>
<dbReference type="GO" id="GO:0005840">
    <property type="term" value="C:ribosome"/>
    <property type="evidence" value="ECO:0007669"/>
    <property type="project" value="UniProtKB-KW"/>
</dbReference>
<dbReference type="HAMAP" id="MF_00360">
    <property type="entry name" value="Ribosomal_bS6"/>
    <property type="match status" value="1"/>
</dbReference>
<dbReference type="InterPro" id="IPR035980">
    <property type="entry name" value="Ribosomal_bS6_sf"/>
</dbReference>
<reference evidence="5 6" key="1">
    <citation type="journal article" date="2012" name="PLoS ONE">
        <title>The purine-utilizing bacterium Clostridium acidurici 9a: a genome-guided metabolic reconsideration.</title>
        <authorList>
            <person name="Hartwich K."/>
            <person name="Poehlein A."/>
            <person name="Daniel R."/>
        </authorList>
    </citation>
    <scope>NUCLEOTIDE SEQUENCE [LARGE SCALE GENOMIC DNA]</scope>
    <source>
        <strain evidence="6">ATCC 7906 / DSM 604 / BCRC 14475 / CIP 104303 / KCTC 5404 / NCIMB 10678 / 9a</strain>
    </source>
</reference>
<dbReference type="GO" id="GO:0070181">
    <property type="term" value="F:small ribosomal subunit rRNA binding"/>
    <property type="evidence" value="ECO:0007669"/>
    <property type="project" value="TreeGrafter"/>
</dbReference>
<organism evidence="5 6">
    <name type="scientific">Gottschalkia acidurici (strain ATCC 7906 / DSM 604 / BCRC 14475 / CIP 104303 / KCTC 5404 / NCIMB 10678 / 9a)</name>
    <name type="common">Clostridium acidurici</name>
    <dbReference type="NCBI Taxonomy" id="1128398"/>
    <lineage>
        <taxon>Bacteria</taxon>
        <taxon>Bacillati</taxon>
        <taxon>Bacillota</taxon>
        <taxon>Tissierellia</taxon>
        <taxon>Tissierellales</taxon>
        <taxon>Gottschalkiaceae</taxon>
        <taxon>Gottschalkia</taxon>
    </lineage>
</organism>
<dbReference type="Pfam" id="PF01250">
    <property type="entry name" value="Ribosomal_S6"/>
    <property type="match status" value="1"/>
</dbReference>
<dbReference type="GO" id="GO:0006412">
    <property type="term" value="P:translation"/>
    <property type="evidence" value="ECO:0007669"/>
    <property type="project" value="UniProtKB-UniRule"/>
</dbReference>
<dbReference type="InterPro" id="IPR020814">
    <property type="entry name" value="Ribosomal_S6_plastid/chlpt"/>
</dbReference>
<gene>
    <name evidence="4 5" type="primary">rpsF</name>
    <name evidence="5" type="ordered locus">Curi_c28590</name>
</gene>
<protein>
    <recommendedName>
        <fullName evidence="3 4">Small ribosomal subunit protein bS6</fullName>
    </recommendedName>
</protein>
<dbReference type="EMBL" id="CP003326">
    <property type="protein sequence ID" value="AFS79846.1"/>
    <property type="molecule type" value="Genomic_DNA"/>
</dbReference>